<sequence length="116" mass="12962">MADLETIGRCKTLSRKNQMQADEFLLMHSEFVKNRCGSIYLHIDSPRMHWGGKLFKLHALTGALQEMNLPFNVSENSKLNVIGAANGIIALCCAEVDNTSQVDRSLYGIQFPLSFT</sequence>
<reference evidence="1 2" key="1">
    <citation type="journal article" date="2023" name="Plants (Basel)">
        <title>Bridging the Gap: Combining Genomics and Transcriptomics Approaches to Understand Stylosanthes scabra, an Orphan Legume from the Brazilian Caatinga.</title>
        <authorList>
            <person name="Ferreira-Neto J.R.C."/>
            <person name="da Silva M.D."/>
            <person name="Binneck E."/>
            <person name="de Melo N.F."/>
            <person name="da Silva R.H."/>
            <person name="de Melo A.L.T.M."/>
            <person name="Pandolfi V."/>
            <person name="Bustamante F.O."/>
            <person name="Brasileiro-Vidal A.C."/>
            <person name="Benko-Iseppon A.M."/>
        </authorList>
    </citation>
    <scope>NUCLEOTIDE SEQUENCE [LARGE SCALE GENOMIC DNA]</scope>
    <source>
        <tissue evidence="1">Leaves</tissue>
    </source>
</reference>
<organism evidence="1 2">
    <name type="scientific">Stylosanthes scabra</name>
    <dbReference type="NCBI Taxonomy" id="79078"/>
    <lineage>
        <taxon>Eukaryota</taxon>
        <taxon>Viridiplantae</taxon>
        <taxon>Streptophyta</taxon>
        <taxon>Embryophyta</taxon>
        <taxon>Tracheophyta</taxon>
        <taxon>Spermatophyta</taxon>
        <taxon>Magnoliopsida</taxon>
        <taxon>eudicotyledons</taxon>
        <taxon>Gunneridae</taxon>
        <taxon>Pentapetalae</taxon>
        <taxon>rosids</taxon>
        <taxon>fabids</taxon>
        <taxon>Fabales</taxon>
        <taxon>Fabaceae</taxon>
        <taxon>Papilionoideae</taxon>
        <taxon>50 kb inversion clade</taxon>
        <taxon>dalbergioids sensu lato</taxon>
        <taxon>Dalbergieae</taxon>
        <taxon>Pterocarpus clade</taxon>
        <taxon>Stylosanthes</taxon>
    </lineage>
</organism>
<protein>
    <submittedName>
        <fullName evidence="1">Uncharacterized protein</fullName>
    </submittedName>
</protein>
<evidence type="ECO:0000313" key="2">
    <source>
        <dbReference type="Proteomes" id="UP001341840"/>
    </source>
</evidence>
<accession>A0ABU6XUN9</accession>
<comment type="caution">
    <text evidence="1">The sequence shown here is derived from an EMBL/GenBank/DDBJ whole genome shotgun (WGS) entry which is preliminary data.</text>
</comment>
<keyword evidence="2" id="KW-1185">Reference proteome</keyword>
<evidence type="ECO:0000313" key="1">
    <source>
        <dbReference type="EMBL" id="MED6200183.1"/>
    </source>
</evidence>
<name>A0ABU6XUN9_9FABA</name>
<proteinExistence type="predicted"/>
<gene>
    <name evidence="1" type="ORF">PIB30_082594</name>
</gene>
<dbReference type="EMBL" id="JASCZI010212723">
    <property type="protein sequence ID" value="MED6200183.1"/>
    <property type="molecule type" value="Genomic_DNA"/>
</dbReference>
<dbReference type="Proteomes" id="UP001341840">
    <property type="component" value="Unassembled WGS sequence"/>
</dbReference>